<dbReference type="InterPro" id="IPR017871">
    <property type="entry name" value="ABC_transporter-like_CS"/>
</dbReference>
<keyword evidence="7 14" id="KW-0812">Transmembrane</keyword>
<feature type="domain" description="ABC transporter" evidence="15">
    <location>
        <begin position="366"/>
        <end position="603"/>
    </location>
</feature>
<dbReference type="FunFam" id="3.40.50.300:FF:000126">
    <property type="entry name" value="Galactose/methyl galactoside import ATP-binding protein MglA"/>
    <property type="match status" value="1"/>
</dbReference>
<dbReference type="GO" id="GO:0016887">
    <property type="term" value="F:ATP hydrolysis activity"/>
    <property type="evidence" value="ECO:0007669"/>
    <property type="project" value="InterPro"/>
</dbReference>
<dbReference type="Gene3D" id="3.40.50.300">
    <property type="entry name" value="P-loop containing nucleotide triphosphate hydrolases"/>
    <property type="match status" value="2"/>
</dbReference>
<dbReference type="FunFam" id="3.40.50.300:FF:000127">
    <property type="entry name" value="Ribose import ATP-binding protein RbsA"/>
    <property type="match status" value="1"/>
</dbReference>
<dbReference type="InterPro" id="IPR001851">
    <property type="entry name" value="ABC_transp_permease"/>
</dbReference>
<keyword evidence="5" id="KW-1003">Cell membrane</keyword>
<evidence type="ECO:0000313" key="17">
    <source>
        <dbReference type="EMBL" id="RGE64581.1"/>
    </source>
</evidence>
<sequence>MDTAKKQKKRGAAMNGETFRYMTIAAMIAVLFVLFSFVSKGFLSFNTVMNLFRQAASNALAAIAMTMIMLTGGIDLSVGSVVAFSGAAGALAMQAAGGSTLLAGIVGITVTVAAAAGFGLINGYAAGYLKIAPFIVTLATMSLARGLTLTVTHSSRVIVDNSLYNFVSQTDLFGKIPVSLLLVAAAYIAAYLLLTRTAFGRRTYAIGDNPVASRASGINVEKHTLCVYIVAGVFIALSTIVIVGRARSAQPMAGVGMEFDVITAVVIGGTSLMGGQGNLKGTLLGVLLTSVIFTGLSMLDLSPFVNYMVQGSLILLAVLGNRVVSAKAQKSVLRHAAGHSGGAEPQTGKRARGLDEILAANAQDVLELRHIVKVFPGVRALDDVSLTIKRGTIHALCGENGAGKSTLMKILSGVYTKDEGEILINGVPAQIRSPADSERIGISVIYQELANIPELNVSQNVNLGKELSNGARILLDTKRMEQKTRSLLDRFQLQVGVRQKIDQLTVGQQQMVEIAKAFGSNAWIVVMDEPTSAITEADKENLFKIIRELKENNIAVVYISHRMSEIFEIADEITILRDGRQVIAGPVSEFDENKVIRHMVGRELNDIFTREKGAPGEEVLRVENLSRKGAFEPISFSVHAGEVLGFSGLMGAGRTEIMRCIFGLDRPDSGAIYLGGKKLEIRCPLDAIKAGIAMVSEDRRREGIIPHMTVRENTTLAALPWISRFGWIDAKKDLSITEEYIDSLNVKTPSTEQLIMNLSGGNQQKVCLAKWLNRSPKVVILDEPTRGIDVGAKAEIHRLIDRLTKQGIAVIMISSELPEIIGACDRIVVLYEGRMMKEYPSGSRVTQEQIMKSAAGLPA</sequence>
<feature type="transmembrane region" description="Helical" evidence="14">
    <location>
        <begin position="281"/>
        <end position="299"/>
    </location>
</feature>
<evidence type="ECO:0000256" key="7">
    <source>
        <dbReference type="ARBA" id="ARBA00022692"/>
    </source>
</evidence>
<dbReference type="CDD" id="cd03215">
    <property type="entry name" value="ABC_Carb_Monos_II"/>
    <property type="match status" value="1"/>
</dbReference>
<dbReference type="EMBL" id="NFKP01000001">
    <property type="protein sequence ID" value="OUP71635.1"/>
    <property type="molecule type" value="Genomic_DNA"/>
</dbReference>
<proteinExistence type="predicted"/>
<dbReference type="RefSeq" id="WP_006876865.1">
    <property type="nucleotide sequence ID" value="NZ_CAUFFD010000082.1"/>
</dbReference>
<dbReference type="EMBL" id="QVME01000016">
    <property type="protein sequence ID" value="RGE64581.1"/>
    <property type="molecule type" value="Genomic_DNA"/>
</dbReference>
<dbReference type="InterPro" id="IPR003593">
    <property type="entry name" value="AAA+_ATPase"/>
</dbReference>
<dbReference type="Proteomes" id="UP000260828">
    <property type="component" value="Unassembled WGS sequence"/>
</dbReference>
<evidence type="ECO:0000313" key="16">
    <source>
        <dbReference type="EMBL" id="OUP71635.1"/>
    </source>
</evidence>
<dbReference type="InterPro" id="IPR003439">
    <property type="entry name" value="ABC_transporter-like_ATP-bd"/>
</dbReference>
<evidence type="ECO:0000256" key="12">
    <source>
        <dbReference type="ARBA" id="ARBA00022989"/>
    </source>
</evidence>
<evidence type="ECO:0000259" key="15">
    <source>
        <dbReference type="PROSITE" id="PS50893"/>
    </source>
</evidence>
<dbReference type="Pfam" id="PF02653">
    <property type="entry name" value="BPD_transp_2"/>
    <property type="match status" value="1"/>
</dbReference>
<evidence type="ECO:0000256" key="9">
    <source>
        <dbReference type="ARBA" id="ARBA00022741"/>
    </source>
</evidence>
<accession>A0A1Y4N4I3</accession>
<keyword evidence="11" id="KW-1278">Translocase</keyword>
<evidence type="ECO:0000256" key="13">
    <source>
        <dbReference type="ARBA" id="ARBA00023136"/>
    </source>
</evidence>
<dbReference type="GO" id="GO:0015749">
    <property type="term" value="P:monosaccharide transmembrane transport"/>
    <property type="evidence" value="ECO:0007669"/>
    <property type="project" value="UniProtKB-ARBA"/>
</dbReference>
<evidence type="ECO:0000256" key="5">
    <source>
        <dbReference type="ARBA" id="ARBA00022475"/>
    </source>
</evidence>
<evidence type="ECO:0000313" key="19">
    <source>
        <dbReference type="Proteomes" id="UP000260828"/>
    </source>
</evidence>
<dbReference type="AlphaFoldDB" id="A0A1Y4N4I3"/>
<dbReference type="GO" id="GO:0022857">
    <property type="term" value="F:transmembrane transporter activity"/>
    <property type="evidence" value="ECO:0007669"/>
    <property type="project" value="InterPro"/>
</dbReference>
<dbReference type="PANTHER" id="PTHR43790:SF3">
    <property type="entry name" value="D-ALLOSE IMPORT ATP-BINDING PROTEIN ALSA-RELATED"/>
    <property type="match status" value="1"/>
</dbReference>
<feature type="transmembrane region" description="Helical" evidence="14">
    <location>
        <begin position="102"/>
        <end position="124"/>
    </location>
</feature>
<keyword evidence="13 14" id="KW-0472">Membrane</keyword>
<dbReference type="PANTHER" id="PTHR43790">
    <property type="entry name" value="CARBOHYDRATE TRANSPORT ATP-BINDING PROTEIN MG119-RELATED"/>
    <property type="match status" value="1"/>
</dbReference>
<dbReference type="SUPFAM" id="SSF52540">
    <property type="entry name" value="P-loop containing nucleoside triphosphate hydrolases"/>
    <property type="match status" value="2"/>
</dbReference>
<reference evidence="16" key="2">
    <citation type="journal article" date="2018" name="BMC Genomics">
        <title>Whole genome sequencing and function prediction of 133 gut anaerobes isolated from chicken caecum in pure cultures.</title>
        <authorList>
            <person name="Medvecky M."/>
            <person name="Cejkova D."/>
            <person name="Polansky O."/>
            <person name="Karasova D."/>
            <person name="Kubasova T."/>
            <person name="Cizek A."/>
            <person name="Rychlik I."/>
        </authorList>
    </citation>
    <scope>NUCLEOTIDE SEQUENCE</scope>
    <source>
        <strain evidence="16">An175</strain>
    </source>
</reference>
<evidence type="ECO:0000256" key="6">
    <source>
        <dbReference type="ARBA" id="ARBA00022597"/>
    </source>
</evidence>
<evidence type="ECO:0000256" key="8">
    <source>
        <dbReference type="ARBA" id="ARBA00022737"/>
    </source>
</evidence>
<keyword evidence="6" id="KW-0762">Sugar transport</keyword>
<evidence type="ECO:0000256" key="1">
    <source>
        <dbReference type="ARBA" id="ARBA00004202"/>
    </source>
</evidence>
<dbReference type="Proteomes" id="UP000196386">
    <property type="component" value="Unassembled WGS sequence"/>
</dbReference>
<protein>
    <submittedName>
        <fullName evidence="17">ATP-binding cassette domain-containing protein</fullName>
    </submittedName>
</protein>
<dbReference type="PROSITE" id="PS00211">
    <property type="entry name" value="ABC_TRANSPORTER_1"/>
    <property type="match status" value="1"/>
</dbReference>
<dbReference type="CDD" id="cd06579">
    <property type="entry name" value="TM_PBP1_transp_AraH_like"/>
    <property type="match status" value="1"/>
</dbReference>
<dbReference type="GO" id="GO:0005886">
    <property type="term" value="C:plasma membrane"/>
    <property type="evidence" value="ECO:0007669"/>
    <property type="project" value="UniProtKB-SubCell"/>
</dbReference>
<comment type="subcellular location">
    <subcellularLocation>
        <location evidence="2">Cell inner membrane</location>
    </subcellularLocation>
    <subcellularLocation>
        <location evidence="3">Cell membrane</location>
        <topology evidence="3">Multi-pass membrane protein</topology>
    </subcellularLocation>
    <subcellularLocation>
        <location evidence="1">Cell membrane</location>
        <topology evidence="1">Peripheral membrane protein</topology>
    </subcellularLocation>
</comment>
<reference evidence="18" key="1">
    <citation type="submission" date="2017-04" db="EMBL/GenBank/DDBJ databases">
        <title>Function of individual gut microbiota members based on whole genome sequencing of pure cultures obtained from chicken caecum.</title>
        <authorList>
            <person name="Medvecky M."/>
            <person name="Cejkova D."/>
            <person name="Polansky O."/>
            <person name="Karasova D."/>
            <person name="Kubasova T."/>
            <person name="Cizek A."/>
            <person name="Rychlik I."/>
        </authorList>
    </citation>
    <scope>NUCLEOTIDE SEQUENCE [LARGE SCALE GENOMIC DNA]</scope>
    <source>
        <strain evidence="18">An175</strain>
    </source>
</reference>
<feature type="domain" description="ABC transporter" evidence="15">
    <location>
        <begin position="614"/>
        <end position="857"/>
    </location>
</feature>
<keyword evidence="12 14" id="KW-1133">Transmembrane helix</keyword>
<dbReference type="SMART" id="SM00382">
    <property type="entry name" value="AAA"/>
    <property type="match status" value="2"/>
</dbReference>
<evidence type="ECO:0000256" key="2">
    <source>
        <dbReference type="ARBA" id="ARBA00004533"/>
    </source>
</evidence>
<dbReference type="Pfam" id="PF00005">
    <property type="entry name" value="ABC_tran"/>
    <property type="match status" value="2"/>
</dbReference>
<evidence type="ECO:0000256" key="3">
    <source>
        <dbReference type="ARBA" id="ARBA00004651"/>
    </source>
</evidence>
<dbReference type="InterPro" id="IPR050107">
    <property type="entry name" value="ABC_carbohydrate_import_ATPase"/>
</dbReference>
<evidence type="ECO:0000256" key="11">
    <source>
        <dbReference type="ARBA" id="ARBA00022967"/>
    </source>
</evidence>
<reference evidence="17 19" key="3">
    <citation type="submission" date="2018-08" db="EMBL/GenBank/DDBJ databases">
        <title>A genome reference for cultivated species of the human gut microbiota.</title>
        <authorList>
            <person name="Zou Y."/>
            <person name="Xue W."/>
            <person name="Luo G."/>
        </authorList>
    </citation>
    <scope>NUCLEOTIDE SEQUENCE [LARGE SCALE GENOMIC DNA]</scope>
    <source>
        <strain evidence="17 19">TF05-12AC</strain>
    </source>
</reference>
<keyword evidence="8" id="KW-0677">Repeat</keyword>
<dbReference type="GO" id="GO:0005524">
    <property type="term" value="F:ATP binding"/>
    <property type="evidence" value="ECO:0007669"/>
    <property type="project" value="UniProtKB-KW"/>
</dbReference>
<dbReference type="PROSITE" id="PS50893">
    <property type="entry name" value="ABC_TRANSPORTER_2"/>
    <property type="match status" value="2"/>
</dbReference>
<name>A0A1Y4N4I3_9FIRM</name>
<feature type="transmembrane region" description="Helical" evidence="14">
    <location>
        <begin position="21"/>
        <end position="39"/>
    </location>
</feature>
<feature type="transmembrane region" description="Helical" evidence="14">
    <location>
        <begin position="252"/>
        <end position="274"/>
    </location>
</feature>
<evidence type="ECO:0000256" key="10">
    <source>
        <dbReference type="ARBA" id="ARBA00022840"/>
    </source>
</evidence>
<keyword evidence="10 17" id="KW-0067">ATP-binding</keyword>
<dbReference type="CDD" id="cd03216">
    <property type="entry name" value="ABC_Carb_Monos_I"/>
    <property type="match status" value="1"/>
</dbReference>
<feature type="transmembrane region" description="Helical" evidence="14">
    <location>
        <begin position="172"/>
        <end position="194"/>
    </location>
</feature>
<evidence type="ECO:0000256" key="4">
    <source>
        <dbReference type="ARBA" id="ARBA00022448"/>
    </source>
</evidence>
<evidence type="ECO:0000313" key="18">
    <source>
        <dbReference type="Proteomes" id="UP000196386"/>
    </source>
</evidence>
<keyword evidence="9" id="KW-0547">Nucleotide-binding</keyword>
<feature type="transmembrane region" description="Helical" evidence="14">
    <location>
        <begin position="225"/>
        <end position="246"/>
    </location>
</feature>
<comment type="caution">
    <text evidence="16">The sequence shown here is derived from an EMBL/GenBank/DDBJ whole genome shotgun (WGS) entry which is preliminary data.</text>
</comment>
<evidence type="ECO:0000256" key="14">
    <source>
        <dbReference type="SAM" id="Phobius"/>
    </source>
</evidence>
<keyword evidence="4" id="KW-0813">Transport</keyword>
<dbReference type="GeneID" id="72463322"/>
<organism evidence="16 18">
    <name type="scientific">Anaerotruncus colihominis</name>
    <dbReference type="NCBI Taxonomy" id="169435"/>
    <lineage>
        <taxon>Bacteria</taxon>
        <taxon>Bacillati</taxon>
        <taxon>Bacillota</taxon>
        <taxon>Clostridia</taxon>
        <taxon>Eubacteriales</taxon>
        <taxon>Oscillospiraceae</taxon>
        <taxon>Anaerotruncus</taxon>
    </lineage>
</organism>
<gene>
    <name evidence="16" type="ORF">B5F11_01860</name>
    <name evidence="17" type="ORF">DXC40_17815</name>
</gene>
<dbReference type="InterPro" id="IPR027417">
    <property type="entry name" value="P-loop_NTPase"/>
</dbReference>